<accession>A0ABR9QQ32</accession>
<feature type="transmembrane region" description="Helical" evidence="1">
    <location>
        <begin position="7"/>
        <end position="24"/>
    </location>
</feature>
<name>A0ABR9QQ32_9BACI</name>
<protein>
    <submittedName>
        <fullName evidence="2">YtxH domain-containing protein</fullName>
    </submittedName>
</protein>
<keyword evidence="1" id="KW-1133">Transmembrane helix</keyword>
<keyword evidence="1" id="KW-0472">Membrane</keyword>
<gene>
    <name evidence="2" type="ORF">IMZ08_21385</name>
</gene>
<keyword evidence="1" id="KW-0812">Transmembrane</keyword>
<comment type="caution">
    <text evidence="2">The sequence shown here is derived from an EMBL/GenBank/DDBJ whole genome shotgun (WGS) entry which is preliminary data.</text>
</comment>
<evidence type="ECO:0000313" key="2">
    <source>
        <dbReference type="EMBL" id="MBE4910596.1"/>
    </source>
</evidence>
<dbReference type="EMBL" id="JADCLJ010000025">
    <property type="protein sequence ID" value="MBE4910596.1"/>
    <property type="molecule type" value="Genomic_DNA"/>
</dbReference>
<dbReference type="RefSeq" id="WP_193539872.1">
    <property type="nucleotide sequence ID" value="NZ_JADCLJ010000025.1"/>
</dbReference>
<evidence type="ECO:0000256" key="1">
    <source>
        <dbReference type="SAM" id="Phobius"/>
    </source>
</evidence>
<proteinExistence type="predicted"/>
<organism evidence="2 3">
    <name type="scientific">Litchfieldia luteola</name>
    <dbReference type="NCBI Taxonomy" id="682179"/>
    <lineage>
        <taxon>Bacteria</taxon>
        <taxon>Bacillati</taxon>
        <taxon>Bacillota</taxon>
        <taxon>Bacilli</taxon>
        <taxon>Bacillales</taxon>
        <taxon>Bacillaceae</taxon>
        <taxon>Litchfieldia</taxon>
    </lineage>
</organism>
<reference evidence="2 3" key="1">
    <citation type="submission" date="2020-10" db="EMBL/GenBank/DDBJ databases">
        <title>Bacillus sp. HD4P25, an endophyte from a halophyte.</title>
        <authorList>
            <person name="Sun J.-Q."/>
        </authorList>
    </citation>
    <scope>NUCLEOTIDE SEQUENCE [LARGE SCALE GENOMIC DNA]</scope>
    <source>
        <strain evidence="2 3">YIM 93174</strain>
    </source>
</reference>
<dbReference type="Proteomes" id="UP001516662">
    <property type="component" value="Unassembled WGS sequence"/>
</dbReference>
<sequence length="119" mass="13192">MAKRNKLVESMLIGAAIGAVVSLFDKDTRETVIKNGKVVSRKSAKILKNPEVVTGKIRDNIRMVRSTITEITEDVQFLATKVNELNEKTPEMIGMIKETKDAFAKTITLEGEKNSKIEG</sequence>
<evidence type="ECO:0000313" key="3">
    <source>
        <dbReference type="Proteomes" id="UP001516662"/>
    </source>
</evidence>
<keyword evidence="3" id="KW-1185">Reference proteome</keyword>